<accession>A0ABU5C2L8</accession>
<keyword evidence="2" id="KW-1185">Reference proteome</keyword>
<comment type="caution">
    <text evidence="1">The sequence shown here is derived from an EMBL/GenBank/DDBJ whole genome shotgun (WGS) entry which is preliminary data.</text>
</comment>
<organism evidence="1 2">
    <name type="scientific">Tigheibacillus halophilus</name>
    <dbReference type="NCBI Taxonomy" id="361280"/>
    <lineage>
        <taxon>Bacteria</taxon>
        <taxon>Bacillati</taxon>
        <taxon>Bacillota</taxon>
        <taxon>Bacilli</taxon>
        <taxon>Bacillales</taxon>
        <taxon>Bacillaceae</taxon>
        <taxon>Tigheibacillus</taxon>
    </lineage>
</organism>
<dbReference type="PANTHER" id="PTHR11647">
    <property type="entry name" value="HYDRANTOINASE/DIHYDROPYRIMIDINASE FAMILY MEMBER"/>
    <property type="match status" value="1"/>
</dbReference>
<dbReference type="SUPFAM" id="SSF51338">
    <property type="entry name" value="Composite domain of metallo-dependent hydrolases"/>
    <property type="match status" value="1"/>
</dbReference>
<dbReference type="EMBL" id="JAWDIP010000003">
    <property type="protein sequence ID" value="MDY0393558.1"/>
    <property type="molecule type" value="Genomic_DNA"/>
</dbReference>
<evidence type="ECO:0000313" key="2">
    <source>
        <dbReference type="Proteomes" id="UP001281447"/>
    </source>
</evidence>
<name>A0ABU5C2L8_9BACI</name>
<evidence type="ECO:0000313" key="1">
    <source>
        <dbReference type="EMBL" id="MDY0393558.1"/>
    </source>
</evidence>
<dbReference type="InterPro" id="IPR050378">
    <property type="entry name" value="Metallo-dep_Hydrolases_sf"/>
</dbReference>
<dbReference type="Proteomes" id="UP001281447">
    <property type="component" value="Unassembled WGS sequence"/>
</dbReference>
<sequence length="84" mass="9499">MNYIQKKGTISVGSDADLVFVDLNKEWVYKGENSFSKTKSSQGIYEGYQFKGKVMGTMVRGHVVYEDDEIKGDSSYGQYVPKQL</sequence>
<dbReference type="InterPro" id="IPR011059">
    <property type="entry name" value="Metal-dep_hydrolase_composite"/>
</dbReference>
<reference evidence="1 2" key="1">
    <citation type="submission" date="2023-10" db="EMBL/GenBank/DDBJ databases">
        <title>Virgibacillus halophilus 5B73C genome.</title>
        <authorList>
            <person name="Miliotis G."/>
            <person name="Sengupta P."/>
            <person name="Hameed A."/>
            <person name="Chuvochina M."/>
            <person name="Mcdonagh F."/>
            <person name="Simpson A.C."/>
            <person name="Singh N.K."/>
            <person name="Rekha P.D."/>
            <person name="Raman K."/>
            <person name="Hugenholtz P."/>
            <person name="Venkateswaran K."/>
        </authorList>
    </citation>
    <scope>NUCLEOTIDE SEQUENCE [LARGE SCALE GENOMIC DNA]</scope>
    <source>
        <strain evidence="1 2">5B73C</strain>
    </source>
</reference>
<dbReference type="Gene3D" id="2.30.40.10">
    <property type="entry name" value="Urease, subunit C, domain 1"/>
    <property type="match status" value="1"/>
</dbReference>
<gene>
    <name evidence="1" type="ORF">RWE15_02780</name>
</gene>
<protein>
    <submittedName>
        <fullName evidence="1">Amidohydrolase family protein</fullName>
    </submittedName>
</protein>
<dbReference type="PANTHER" id="PTHR11647:SF1">
    <property type="entry name" value="COLLAPSIN RESPONSE MEDIATOR PROTEIN"/>
    <property type="match status" value="1"/>
</dbReference>
<proteinExistence type="predicted"/>